<dbReference type="Proteomes" id="UP000002881">
    <property type="component" value="Chromosome"/>
</dbReference>
<dbReference type="KEGG" id="mpg:Theba_2147"/>
<reference evidence="1 2" key="1">
    <citation type="journal article" date="2012" name="Genome Biol. Evol.">
        <title>Genome Sequence of the Mesophilic Thermotogales Bacterium Mesotoga prima MesG1.Ag.4.2 Reveals the Largest Thermotogales Genome To Date.</title>
        <authorList>
            <person name="Zhaxybayeva O."/>
            <person name="Swithers K.S."/>
            <person name="Foght J."/>
            <person name="Green A.G."/>
            <person name="Bruce D."/>
            <person name="Detter C."/>
            <person name="Han S."/>
            <person name="Teshima H."/>
            <person name="Han J."/>
            <person name="Woyke T."/>
            <person name="Pitluck S."/>
            <person name="Nolan M."/>
            <person name="Ivanova N."/>
            <person name="Pati A."/>
            <person name="Land M.L."/>
            <person name="Dlutek M."/>
            <person name="Doolittle W.F."/>
            <person name="Noll K.M."/>
            <person name="Nesbo C.L."/>
        </authorList>
    </citation>
    <scope>NUCLEOTIDE SEQUENCE [LARGE SCALE GENOMIC DNA]</scope>
    <source>
        <strain evidence="2">mesG1.Ag.4.2</strain>
    </source>
</reference>
<proteinExistence type="predicted"/>
<dbReference type="STRING" id="660470.Theba_2147"/>
<accession>I2F777</accession>
<dbReference type="AlphaFoldDB" id="I2F777"/>
<evidence type="ECO:0000313" key="2">
    <source>
        <dbReference type="Proteomes" id="UP000002881"/>
    </source>
</evidence>
<dbReference type="RefSeq" id="WP_014731548.1">
    <property type="nucleotide sequence ID" value="NC_017934.1"/>
</dbReference>
<keyword evidence="2" id="KW-1185">Reference proteome</keyword>
<dbReference type="HOGENOM" id="CLU_1228727_0_0_0"/>
<dbReference type="eggNOG" id="COG2378">
    <property type="taxonomic scope" value="Bacteria"/>
</dbReference>
<protein>
    <recommendedName>
        <fullName evidence="3">WYL domain-containing protein</fullName>
    </recommendedName>
</protein>
<organism evidence="1 2">
    <name type="scientific">Mesotoga prima MesG1.Ag.4.2</name>
    <dbReference type="NCBI Taxonomy" id="660470"/>
    <lineage>
        <taxon>Bacteria</taxon>
        <taxon>Thermotogati</taxon>
        <taxon>Thermotogota</taxon>
        <taxon>Thermotogae</taxon>
        <taxon>Kosmotogales</taxon>
        <taxon>Kosmotogaceae</taxon>
        <taxon>Mesotoga</taxon>
    </lineage>
</organism>
<evidence type="ECO:0008006" key="3">
    <source>
        <dbReference type="Google" id="ProtNLM"/>
    </source>
</evidence>
<dbReference type="EMBL" id="CP003532">
    <property type="protein sequence ID" value="AFK07780.1"/>
    <property type="molecule type" value="Genomic_DNA"/>
</dbReference>
<sequence>MSREMRIMWLHNRLLKNDFAAMKDYTQKFGISVRQAHRDFKYLRANLGAPMKYSRKRGEYFYSEPYHLPSLFEDSMKFQLRTEYRISSVFLNAIASKKAVKIFQRGGKEFIFYPACFDERRELFCGLQEDGNVRFVRSDEIDKVIFSNKRYLEEPMLWNRIFPREAEFHEVDLDFGGDRHKYHFFEIGDLVMFLASENSFKVIGPQEIIDELRKVAENLLKTIAD</sequence>
<evidence type="ECO:0000313" key="1">
    <source>
        <dbReference type="EMBL" id="AFK07780.1"/>
    </source>
</evidence>
<dbReference type="GeneID" id="87107888"/>
<name>I2F777_9BACT</name>
<gene>
    <name evidence="1" type="ORF">Theba_2147</name>
</gene>